<reference evidence="1" key="1">
    <citation type="submission" date="2025-08" db="UniProtKB">
        <authorList>
            <consortium name="Ensembl"/>
        </authorList>
    </citation>
    <scope>IDENTIFICATION</scope>
</reference>
<protein>
    <submittedName>
        <fullName evidence="1">Uncharacterized protein</fullName>
    </submittedName>
</protein>
<name>A0A8D0C9T4_SALMN</name>
<dbReference type="Ensembl" id="ENSSMRT00000019239.1">
    <property type="protein sequence ID" value="ENSSMRP00000016444.1"/>
    <property type="gene ID" value="ENSSMRG00000012817.1"/>
</dbReference>
<dbReference type="AlphaFoldDB" id="A0A8D0C9T4"/>
<keyword evidence="2" id="KW-1185">Reference proteome</keyword>
<accession>A0A8D0C9T4</accession>
<dbReference type="InterPro" id="IPR032710">
    <property type="entry name" value="NTF2-like_dom_sf"/>
</dbReference>
<dbReference type="Proteomes" id="UP000694421">
    <property type="component" value="Unplaced"/>
</dbReference>
<evidence type="ECO:0000313" key="1">
    <source>
        <dbReference type="Ensembl" id="ENSSMRP00000016444.1"/>
    </source>
</evidence>
<sequence length="110" mass="12541">ITTSYLIQTGLRSYIHKYINTYIHTYTPYALHEKDNNFRAKQLFIAAQDHQPKPESCTLTMVVDQPKADEDPCYGIHQIFVLKNNTDAHVCNHVTAPLHNVAGYHGSSQK</sequence>
<evidence type="ECO:0000313" key="2">
    <source>
        <dbReference type="Proteomes" id="UP000694421"/>
    </source>
</evidence>
<organism evidence="1 2">
    <name type="scientific">Salvator merianae</name>
    <name type="common">Argentine black and white tegu</name>
    <name type="synonym">Tupinambis merianae</name>
    <dbReference type="NCBI Taxonomy" id="96440"/>
    <lineage>
        <taxon>Eukaryota</taxon>
        <taxon>Metazoa</taxon>
        <taxon>Chordata</taxon>
        <taxon>Craniata</taxon>
        <taxon>Vertebrata</taxon>
        <taxon>Euteleostomi</taxon>
        <taxon>Lepidosauria</taxon>
        <taxon>Squamata</taxon>
        <taxon>Bifurcata</taxon>
        <taxon>Unidentata</taxon>
        <taxon>Episquamata</taxon>
        <taxon>Laterata</taxon>
        <taxon>Teiioidea</taxon>
        <taxon>Teiidae</taxon>
        <taxon>Salvator</taxon>
    </lineage>
</organism>
<proteinExistence type="predicted"/>
<dbReference type="SUPFAM" id="SSF54427">
    <property type="entry name" value="NTF2-like"/>
    <property type="match status" value="1"/>
</dbReference>
<reference evidence="1" key="2">
    <citation type="submission" date="2025-09" db="UniProtKB">
        <authorList>
            <consortium name="Ensembl"/>
        </authorList>
    </citation>
    <scope>IDENTIFICATION</scope>
</reference>